<dbReference type="GO" id="GO:0016192">
    <property type="term" value="P:vesicle-mediated transport"/>
    <property type="evidence" value="ECO:0007669"/>
    <property type="project" value="TreeGrafter"/>
</dbReference>
<evidence type="ECO:0000256" key="2">
    <source>
        <dbReference type="SAM" id="MobiDB-lite"/>
    </source>
</evidence>
<sequence>MEAALDIGDVDVVIVGTGISESILAAAIARTGRQVLHLEKGSTYGDNWTTIELEELIRSSELPNDLSLENNDSESTNSERIKLANRSPKSRIEVVANFGSADDANQASVDLTPRPLLCNGAMVNLLVKSGAGNYVDFKALNASFLDFRDTHGGIQRIPQSRSEVFQSQLISAPEKRLLMRFVKSCTDEDTPTDEQREKQASSVNFDEYMEAMLLNERLRTIVSNALIFVEDPKSISVQHGRDLLQLYFSSLARYGTGSALLLTNYGGSELSQAFCRVCAVNGGIYVLRREVEEILLEDGAVSGILTTAGDRVNTKHVFVSSMFDPGRLDEEEIVWRFVGVLQRSILDGHPRTLVIVPKGIGSRTVRVWQFDSSLGVCGDGYFVLYAECVDGSGTEEDIRTALARVLGESYSEEISHGVIFKHRMWRRKENGSSPTNVEWVYDVPVEIDFTGAIEQAEALFRTNFPGEEWFPEQVSVVPEVSEIFHPGDASDDQRHDASTAAEEPVEDIVTATSGSSQTT</sequence>
<evidence type="ECO:0000256" key="1">
    <source>
        <dbReference type="ARBA" id="ARBA00005593"/>
    </source>
</evidence>
<comment type="similarity">
    <text evidence="1">Belongs to the Rab GDI family.</text>
</comment>
<dbReference type="InterPro" id="IPR018203">
    <property type="entry name" value="GDP_dissociation_inhibitor"/>
</dbReference>
<organism evidence="3">
    <name type="scientific">Rhodosorus marinus</name>
    <dbReference type="NCBI Taxonomy" id="101924"/>
    <lineage>
        <taxon>Eukaryota</taxon>
        <taxon>Rhodophyta</taxon>
        <taxon>Stylonematophyceae</taxon>
        <taxon>Stylonematales</taxon>
        <taxon>Stylonemataceae</taxon>
        <taxon>Rhodosorus</taxon>
    </lineage>
</organism>
<feature type="region of interest" description="Disordered" evidence="2">
    <location>
        <begin position="484"/>
        <end position="519"/>
    </location>
</feature>
<dbReference type="GO" id="GO:0005634">
    <property type="term" value="C:nucleus"/>
    <property type="evidence" value="ECO:0007669"/>
    <property type="project" value="TreeGrafter"/>
</dbReference>
<dbReference type="Gene3D" id="3.30.519.10">
    <property type="entry name" value="Guanine Nucleotide Dissociation Inhibitor, domain 2"/>
    <property type="match status" value="1"/>
</dbReference>
<name>A0A7S2ZY53_9RHOD</name>
<dbReference type="SUPFAM" id="SSF54373">
    <property type="entry name" value="FAD-linked reductases, C-terminal domain"/>
    <property type="match status" value="1"/>
</dbReference>
<dbReference type="PRINTS" id="PR00891">
    <property type="entry name" value="RABGDIREP"/>
</dbReference>
<gene>
    <name evidence="3" type="ORF">RMAR00112_LOCUS22601</name>
</gene>
<proteinExistence type="inferred from homology"/>
<feature type="compositionally biased region" description="Polar residues" evidence="2">
    <location>
        <begin position="510"/>
        <end position="519"/>
    </location>
</feature>
<dbReference type="GO" id="GO:0005968">
    <property type="term" value="C:Rab-protein geranylgeranyltransferase complex"/>
    <property type="evidence" value="ECO:0007669"/>
    <property type="project" value="TreeGrafter"/>
</dbReference>
<dbReference type="Pfam" id="PF00996">
    <property type="entry name" value="GDI"/>
    <property type="match status" value="2"/>
</dbReference>
<dbReference type="SUPFAM" id="SSF51905">
    <property type="entry name" value="FAD/NAD(P)-binding domain"/>
    <property type="match status" value="1"/>
</dbReference>
<evidence type="ECO:0008006" key="4">
    <source>
        <dbReference type="Google" id="ProtNLM"/>
    </source>
</evidence>
<dbReference type="GO" id="GO:0007264">
    <property type="term" value="P:small GTPase-mediated signal transduction"/>
    <property type="evidence" value="ECO:0007669"/>
    <property type="project" value="InterPro"/>
</dbReference>
<dbReference type="PANTHER" id="PTHR11787:SF4">
    <property type="entry name" value="CHM, RAB ESCORT PROTEIN 1"/>
    <property type="match status" value="1"/>
</dbReference>
<accession>A0A7S2ZY53</accession>
<dbReference type="EMBL" id="HBHW01029176">
    <property type="protein sequence ID" value="CAE0054572.1"/>
    <property type="molecule type" value="Transcribed_RNA"/>
</dbReference>
<dbReference type="Gene3D" id="3.50.50.60">
    <property type="entry name" value="FAD/NAD(P)-binding domain"/>
    <property type="match status" value="1"/>
</dbReference>
<dbReference type="GO" id="GO:0005829">
    <property type="term" value="C:cytosol"/>
    <property type="evidence" value="ECO:0007669"/>
    <property type="project" value="TreeGrafter"/>
</dbReference>
<dbReference type="Gene3D" id="1.10.405.10">
    <property type="entry name" value="Guanine Nucleotide Dissociation Inhibitor, domain 1"/>
    <property type="match status" value="1"/>
</dbReference>
<protein>
    <recommendedName>
        <fullName evidence="4">Rab proteins geranylgeranyltransferase component</fullName>
    </recommendedName>
</protein>
<dbReference type="PANTHER" id="PTHR11787">
    <property type="entry name" value="RAB GDP-DISSOCIATION INHIBITOR"/>
    <property type="match status" value="1"/>
</dbReference>
<dbReference type="InterPro" id="IPR036188">
    <property type="entry name" value="FAD/NAD-bd_sf"/>
</dbReference>
<dbReference type="AlphaFoldDB" id="A0A7S2ZY53"/>
<dbReference type="GO" id="GO:0005092">
    <property type="term" value="F:GDP-dissociation inhibitor activity"/>
    <property type="evidence" value="ECO:0007669"/>
    <property type="project" value="InterPro"/>
</dbReference>
<evidence type="ECO:0000313" key="3">
    <source>
        <dbReference type="EMBL" id="CAE0054572.1"/>
    </source>
</evidence>
<reference evidence="3" key="1">
    <citation type="submission" date="2021-01" db="EMBL/GenBank/DDBJ databases">
        <authorList>
            <person name="Corre E."/>
            <person name="Pelletier E."/>
            <person name="Niang G."/>
            <person name="Scheremetjew M."/>
            <person name="Finn R."/>
            <person name="Kale V."/>
            <person name="Holt S."/>
            <person name="Cochrane G."/>
            <person name="Meng A."/>
            <person name="Brown T."/>
            <person name="Cohen L."/>
        </authorList>
    </citation>
    <scope>NUCLEOTIDE SEQUENCE</scope>
    <source>
        <strain evidence="3">CCMP 769</strain>
    </source>
</reference>